<proteinExistence type="predicted"/>
<dbReference type="PANTHER" id="PTHR10434">
    <property type="entry name" value="1-ACYL-SN-GLYCEROL-3-PHOSPHATE ACYLTRANSFERASE"/>
    <property type="match status" value="1"/>
</dbReference>
<dbReference type="InterPro" id="IPR002123">
    <property type="entry name" value="Plipid/glycerol_acylTrfase"/>
</dbReference>
<dbReference type="CDD" id="cd07989">
    <property type="entry name" value="LPLAT_AGPAT-like"/>
    <property type="match status" value="1"/>
</dbReference>
<dbReference type="SUPFAM" id="SSF69593">
    <property type="entry name" value="Glycerol-3-phosphate (1)-acyltransferase"/>
    <property type="match status" value="1"/>
</dbReference>
<evidence type="ECO:0000313" key="5">
    <source>
        <dbReference type="EMBL" id="ORW93158.1"/>
    </source>
</evidence>
<keyword evidence="1" id="KW-0808">Transferase</keyword>
<sequence length="242" mass="25969">MVGQIRAIIGVLSAFPLAAAAVVLGLLTWNRRRGLNLFTSTWPGLVVKAGGVRLNVVGAQNLTAQRPAIFLYNHRSRFDPFVASALMGDNWIKVAKKELARDPIVGTILKCVDAAFLDRDDTAASVNTLREIEERTKKGISVLIAPEGSRQDGAGVGSFKKGAFRMAMAAGVPIVPIVIRNVADVAPRESFTITPGTVDIAVLPPISVDGWTPDSLPEHIAQIRQLYIDTLADWPQAVGKTP</sequence>
<evidence type="ECO:0000256" key="2">
    <source>
        <dbReference type="ARBA" id="ARBA00023315"/>
    </source>
</evidence>
<dbReference type="Pfam" id="PF01553">
    <property type="entry name" value="Acyltransferase"/>
    <property type="match status" value="1"/>
</dbReference>
<reference evidence="5 6" key="1">
    <citation type="submission" date="2016-01" db="EMBL/GenBank/DDBJ databases">
        <title>The new phylogeny of the genus Mycobacterium.</title>
        <authorList>
            <person name="Tarcisio F."/>
            <person name="Conor M."/>
            <person name="Antonella G."/>
            <person name="Elisabetta G."/>
            <person name="Giulia F.S."/>
            <person name="Sara T."/>
            <person name="Anna F."/>
            <person name="Clotilde B."/>
            <person name="Roberto B."/>
            <person name="Veronica D.S."/>
            <person name="Fabio R."/>
            <person name="Monica P."/>
            <person name="Olivier J."/>
            <person name="Enrico T."/>
            <person name="Nicola S."/>
        </authorList>
    </citation>
    <scope>NUCLEOTIDE SEQUENCE [LARGE SCALE GENOMIC DNA]</scope>
    <source>
        <strain evidence="5 6">DSM 44166</strain>
    </source>
</reference>
<organism evidence="5 6">
    <name type="scientific">Mycobacterium szulgai</name>
    <dbReference type="NCBI Taxonomy" id="1787"/>
    <lineage>
        <taxon>Bacteria</taxon>
        <taxon>Bacillati</taxon>
        <taxon>Actinomycetota</taxon>
        <taxon>Actinomycetes</taxon>
        <taxon>Mycobacteriales</taxon>
        <taxon>Mycobacteriaceae</taxon>
        <taxon>Mycobacterium</taxon>
    </lineage>
</organism>
<protein>
    <recommendedName>
        <fullName evidence="4">Phospholipid/glycerol acyltransferase domain-containing protein</fullName>
    </recommendedName>
</protein>
<feature type="domain" description="Phospholipid/glycerol acyltransferase" evidence="4">
    <location>
        <begin position="68"/>
        <end position="182"/>
    </location>
</feature>
<gene>
    <name evidence="5" type="ORF">AWC27_00450</name>
</gene>
<keyword evidence="3" id="KW-1133">Transmembrane helix</keyword>
<evidence type="ECO:0000313" key="6">
    <source>
        <dbReference type="Proteomes" id="UP000193317"/>
    </source>
</evidence>
<keyword evidence="2" id="KW-0012">Acyltransferase</keyword>
<dbReference type="GO" id="GO:0003841">
    <property type="term" value="F:1-acylglycerol-3-phosphate O-acyltransferase activity"/>
    <property type="evidence" value="ECO:0007669"/>
    <property type="project" value="TreeGrafter"/>
</dbReference>
<dbReference type="PANTHER" id="PTHR10434:SF66">
    <property type="entry name" value="PHOSPHOLIPID_GLYCEROL ACYLTRANSFERASE DOMAIN-CONTAINING PROTEIN"/>
    <property type="match status" value="1"/>
</dbReference>
<feature type="transmembrane region" description="Helical" evidence="3">
    <location>
        <begin position="6"/>
        <end position="29"/>
    </location>
</feature>
<dbReference type="Proteomes" id="UP000193317">
    <property type="component" value="Unassembled WGS sequence"/>
</dbReference>
<comment type="caution">
    <text evidence="5">The sequence shown here is derived from an EMBL/GenBank/DDBJ whole genome shotgun (WGS) entry which is preliminary data.</text>
</comment>
<keyword evidence="3" id="KW-0472">Membrane</keyword>
<dbReference type="AlphaFoldDB" id="A0A1X2DYK0"/>
<name>A0A1X2DYK0_MYCSZ</name>
<evidence type="ECO:0000259" key="4">
    <source>
        <dbReference type="SMART" id="SM00563"/>
    </source>
</evidence>
<keyword evidence="3" id="KW-0812">Transmembrane</keyword>
<accession>A0A1X2DYK0</accession>
<dbReference type="SMART" id="SM00563">
    <property type="entry name" value="PlsC"/>
    <property type="match status" value="1"/>
</dbReference>
<dbReference type="RefSeq" id="WP_245847372.1">
    <property type="nucleotide sequence ID" value="NZ_LQPW01000146.1"/>
</dbReference>
<evidence type="ECO:0000256" key="3">
    <source>
        <dbReference type="SAM" id="Phobius"/>
    </source>
</evidence>
<keyword evidence="6" id="KW-1185">Reference proteome</keyword>
<evidence type="ECO:0000256" key="1">
    <source>
        <dbReference type="ARBA" id="ARBA00022679"/>
    </source>
</evidence>
<dbReference type="EMBL" id="LQPW01000146">
    <property type="protein sequence ID" value="ORW93158.1"/>
    <property type="molecule type" value="Genomic_DNA"/>
</dbReference>
<dbReference type="GO" id="GO:0006654">
    <property type="term" value="P:phosphatidic acid biosynthetic process"/>
    <property type="evidence" value="ECO:0007669"/>
    <property type="project" value="TreeGrafter"/>
</dbReference>